<feature type="compositionally biased region" description="Basic and acidic residues" evidence="1">
    <location>
        <begin position="122"/>
        <end position="142"/>
    </location>
</feature>
<feature type="compositionally biased region" description="Basic and acidic residues" evidence="1">
    <location>
        <begin position="153"/>
        <end position="166"/>
    </location>
</feature>
<dbReference type="AlphaFoldDB" id="A0A1G6YYA2"/>
<accession>A0A1G6YYA2</accession>
<feature type="compositionally biased region" description="Basic residues" evidence="1">
    <location>
        <begin position="143"/>
        <end position="152"/>
    </location>
</feature>
<dbReference type="Proteomes" id="UP000199501">
    <property type="component" value="Unassembled WGS sequence"/>
</dbReference>
<reference evidence="3" key="1">
    <citation type="submission" date="2016-10" db="EMBL/GenBank/DDBJ databases">
        <authorList>
            <person name="Varghese N."/>
            <person name="Submissions S."/>
        </authorList>
    </citation>
    <scope>NUCLEOTIDE SEQUENCE [LARGE SCALE GENOMIC DNA]</scope>
    <source>
        <strain evidence="3">IBRC-M 10403</strain>
    </source>
</reference>
<protein>
    <submittedName>
        <fullName evidence="2">SCP1.201-like deaminase</fullName>
    </submittedName>
</protein>
<dbReference type="EMBL" id="FMZZ01000024">
    <property type="protein sequence ID" value="SDD95242.1"/>
    <property type="molecule type" value="Genomic_DNA"/>
</dbReference>
<evidence type="ECO:0000313" key="2">
    <source>
        <dbReference type="EMBL" id="SDD95242.1"/>
    </source>
</evidence>
<feature type="compositionally biased region" description="Pro residues" evidence="1">
    <location>
        <begin position="102"/>
        <end position="118"/>
    </location>
</feature>
<feature type="region of interest" description="Disordered" evidence="1">
    <location>
        <begin position="96"/>
        <end position="166"/>
    </location>
</feature>
<dbReference type="STRING" id="1271860.SAMN05216174_12436"/>
<proteinExistence type="predicted"/>
<dbReference type="InterPro" id="IPR032724">
    <property type="entry name" value="SCP1.201-like"/>
</dbReference>
<organism evidence="2 3">
    <name type="scientific">Actinokineospora iranica</name>
    <dbReference type="NCBI Taxonomy" id="1271860"/>
    <lineage>
        <taxon>Bacteria</taxon>
        <taxon>Bacillati</taxon>
        <taxon>Actinomycetota</taxon>
        <taxon>Actinomycetes</taxon>
        <taxon>Pseudonocardiales</taxon>
        <taxon>Pseudonocardiaceae</taxon>
        <taxon>Actinokineospora</taxon>
    </lineage>
</organism>
<evidence type="ECO:0000313" key="3">
    <source>
        <dbReference type="Proteomes" id="UP000199501"/>
    </source>
</evidence>
<evidence type="ECO:0000256" key="1">
    <source>
        <dbReference type="SAM" id="MobiDB-lite"/>
    </source>
</evidence>
<keyword evidence="3" id="KW-1185">Reference proteome</keyword>
<name>A0A1G6YYA2_9PSEU</name>
<sequence>MSHPRRSLTLVASIEELTARLAGELARLTALKAAVMAAVLPPLDEVRQAVDALLHGTATHETIATPLAHAHQGMGELYQALTVAQESISAAIAHQGVTTPATRPPQPTRTSTPAPPPAVSAERIDQLRRELPPDVIPEERRPRGTPRPKTHGRWIDPDGNTHTEVSGKDEKYEQAVAYFDSTPDQRVPLRAYDVEMKLAVHMRVNNIQPRPLQ</sequence>
<gene>
    <name evidence="2" type="ORF">SAMN05216174_12436</name>
</gene>
<dbReference type="Pfam" id="PF14428">
    <property type="entry name" value="DddA-like"/>
    <property type="match status" value="1"/>
</dbReference>